<sequence length="14" mass="1462">MPKRGKKGAPFASS</sequence>
<dbReference type="Proteomes" id="UP000001519">
    <property type="component" value="Chromosome 14"/>
</dbReference>
<gene>
    <name evidence="1" type="primary">APEX1</name>
</gene>
<protein>
    <submittedName>
        <fullName evidence="1">Apurinic/apyrimidinic endodeoxyribonuclease 1</fullName>
    </submittedName>
</protein>
<proteinExistence type="predicted"/>
<dbReference type="GeneTree" id="ENSGT00530000063540"/>
<organism evidence="1 2">
    <name type="scientific">Gorilla gorilla gorilla</name>
    <name type="common">Western lowland gorilla</name>
    <dbReference type="NCBI Taxonomy" id="9595"/>
    <lineage>
        <taxon>Eukaryota</taxon>
        <taxon>Metazoa</taxon>
        <taxon>Chordata</taxon>
        <taxon>Craniata</taxon>
        <taxon>Vertebrata</taxon>
        <taxon>Euteleostomi</taxon>
        <taxon>Mammalia</taxon>
        <taxon>Eutheria</taxon>
        <taxon>Euarchontoglires</taxon>
        <taxon>Primates</taxon>
        <taxon>Haplorrhini</taxon>
        <taxon>Catarrhini</taxon>
        <taxon>Hominidae</taxon>
        <taxon>Gorilla</taxon>
    </lineage>
</organism>
<name>A0A2I2ZW68_GORGO</name>
<evidence type="ECO:0000313" key="1">
    <source>
        <dbReference type="Ensembl" id="ENSGGOP00000051476.1"/>
    </source>
</evidence>
<reference evidence="1" key="4">
    <citation type="submission" date="2025-09" db="UniProtKB">
        <authorList>
            <consortium name="Ensembl"/>
        </authorList>
    </citation>
    <scope>IDENTIFICATION</scope>
</reference>
<dbReference type="Bgee" id="ENSGGOG00000002128">
    <property type="expression patterns" value="Expressed in adult mammalian kidney and 5 other cell types or tissues"/>
</dbReference>
<evidence type="ECO:0000313" key="2">
    <source>
        <dbReference type="Proteomes" id="UP000001519"/>
    </source>
</evidence>
<reference evidence="1" key="3">
    <citation type="submission" date="2025-08" db="UniProtKB">
        <authorList>
            <consortium name="Ensembl"/>
        </authorList>
    </citation>
    <scope>IDENTIFICATION</scope>
</reference>
<accession>A0A2I2ZW68</accession>
<reference evidence="2" key="1">
    <citation type="submission" date="2011-05" db="EMBL/GenBank/DDBJ databases">
        <title>Insights into the evolution of the great apes provided by the gorilla genome.</title>
        <authorList>
            <person name="Scally A."/>
        </authorList>
    </citation>
    <scope>NUCLEOTIDE SEQUENCE [LARGE SCALE GENOMIC DNA]</scope>
</reference>
<dbReference type="Ensembl" id="ENSGGOT00000054254.1">
    <property type="protein sequence ID" value="ENSGGOP00000051476.1"/>
    <property type="gene ID" value="ENSGGOG00000002128.3"/>
</dbReference>
<dbReference type="EMBL" id="CABD030091990">
    <property type="status" value="NOT_ANNOTATED_CDS"/>
    <property type="molecule type" value="Genomic_DNA"/>
</dbReference>
<keyword evidence="2" id="KW-1185">Reference proteome</keyword>
<reference evidence="1 2" key="2">
    <citation type="journal article" date="2012" name="Nature">
        <title>Insights into hominid evolution from the gorilla genome sequence.</title>
        <authorList>
            <person name="Scally A."/>
            <person name="Dutheil J.Y."/>
            <person name="Hillier L.W."/>
            <person name="Jordan G.E."/>
            <person name="Goodhead I."/>
            <person name="Herrero J."/>
            <person name="Hobolth A."/>
            <person name="Lappalainen T."/>
            <person name="Mailund T."/>
            <person name="Marques-Bonet T."/>
            <person name="McCarthy S."/>
            <person name="Montgomery S.H."/>
            <person name="Schwalie P.C."/>
            <person name="Tang Y.A."/>
            <person name="Ward M.C."/>
            <person name="Xue Y."/>
            <person name="Yngvadottir B."/>
            <person name="Alkan C."/>
            <person name="Andersen L.N."/>
            <person name="Ayub Q."/>
            <person name="Ball E.V."/>
            <person name="Beal K."/>
            <person name="Bradley B.J."/>
            <person name="Chen Y."/>
            <person name="Clee C.M."/>
            <person name="Fitzgerald S."/>
            <person name="Graves T.A."/>
            <person name="Gu Y."/>
            <person name="Heath P."/>
            <person name="Heger A."/>
            <person name="Karakoc E."/>
            <person name="Kolb-Kokocinski A."/>
            <person name="Laird G.K."/>
            <person name="Lunter G."/>
            <person name="Meader S."/>
            <person name="Mort M."/>
            <person name="Mullikin J.C."/>
            <person name="Munch K."/>
            <person name="O'Connor T.D."/>
            <person name="Phillips A.D."/>
            <person name="Prado-Martinez J."/>
            <person name="Rogers A.S."/>
            <person name="Sajjadian S."/>
            <person name="Schmidt D."/>
            <person name="Shaw K."/>
            <person name="Simpson J.T."/>
            <person name="Stenson P.D."/>
            <person name="Turner D.J."/>
            <person name="Vigilant L."/>
            <person name="Vilella A.J."/>
            <person name="Whitener W."/>
            <person name="Zhu B."/>
            <person name="Cooper D.N."/>
            <person name="de Jong P."/>
            <person name="Dermitzakis E.T."/>
            <person name="Eichler E.E."/>
            <person name="Flicek P."/>
            <person name="Goldman N."/>
            <person name="Mundy N.I."/>
            <person name="Ning Z."/>
            <person name="Odom D.T."/>
            <person name="Ponting C.P."/>
            <person name="Quail M.A."/>
            <person name="Ryder O.A."/>
            <person name="Searle S.M."/>
            <person name="Warren W.C."/>
            <person name="Wilson R.K."/>
            <person name="Schierup M.H."/>
            <person name="Rogers J."/>
            <person name="Tyler-Smith C."/>
            <person name="Durbin R."/>
        </authorList>
    </citation>
    <scope>NUCLEOTIDE SEQUENCE [LARGE SCALE GENOMIC DNA]</scope>
</reference>